<evidence type="ECO:0000313" key="1">
    <source>
        <dbReference type="EMBL" id="MCG2577541.1"/>
    </source>
</evidence>
<proteinExistence type="predicted"/>
<keyword evidence="2" id="KW-1185">Reference proteome</keyword>
<sequence length="154" mass="16404">MFNLSYANFANAYRRYAETDGNKLVADLGCDEQSARIGNGALLTSLALLSLGIPLAGSLHIPAGPLTGGRAFTGANRLADWLGERFASPEVISLEQGLGEVAYQLFGRRGVAAFIQESGPQGGQIGLLDGRNANSLCCAAENKHPLEVRFWELH</sequence>
<dbReference type="RefSeq" id="WP_275710751.1">
    <property type="nucleotide sequence ID" value="NZ_JAKLTN010000002.1"/>
</dbReference>
<dbReference type="Gene3D" id="4.10.280.80">
    <property type="match status" value="1"/>
</dbReference>
<protein>
    <submittedName>
        <fullName evidence="1">Uncharacterized protein</fullName>
    </submittedName>
</protein>
<gene>
    <name evidence="1" type="ORF">LZ012_11095</name>
</gene>
<reference evidence="1" key="1">
    <citation type="submission" date="2022-01" db="EMBL/GenBank/DDBJ databases">
        <authorList>
            <person name="Jo J.-H."/>
            <person name="Im W.-T."/>
        </authorList>
    </citation>
    <scope>NUCLEOTIDE SEQUENCE</scope>
    <source>
        <strain evidence="1">XY25</strain>
    </source>
</reference>
<comment type="caution">
    <text evidence="1">The sequence shown here is derived from an EMBL/GenBank/DDBJ whole genome shotgun (WGS) entry which is preliminary data.</text>
</comment>
<dbReference type="EMBL" id="JAKLTN010000002">
    <property type="protein sequence ID" value="MCG2577541.1"/>
    <property type="molecule type" value="Genomic_DNA"/>
</dbReference>
<organism evidence="1 2">
    <name type="scientific">Dechloromonas hankyongensis</name>
    <dbReference type="NCBI Taxonomy" id="2908002"/>
    <lineage>
        <taxon>Bacteria</taxon>
        <taxon>Pseudomonadati</taxon>
        <taxon>Pseudomonadota</taxon>
        <taxon>Betaproteobacteria</taxon>
        <taxon>Rhodocyclales</taxon>
        <taxon>Azonexaceae</taxon>
        <taxon>Dechloromonas</taxon>
    </lineage>
</organism>
<dbReference type="Proteomes" id="UP001165384">
    <property type="component" value="Unassembled WGS sequence"/>
</dbReference>
<evidence type="ECO:0000313" key="2">
    <source>
        <dbReference type="Proteomes" id="UP001165384"/>
    </source>
</evidence>
<accession>A0ABS9K325</accession>
<name>A0ABS9K325_9RHOO</name>
<dbReference type="Gene3D" id="3.90.1720.80">
    <property type="match status" value="1"/>
</dbReference>